<keyword evidence="1" id="KW-0479">Metal-binding</keyword>
<protein>
    <submittedName>
        <fullName evidence="4">Metallophosphoesterase</fullName>
    </submittedName>
</protein>
<dbReference type="GO" id="GO:0016020">
    <property type="term" value="C:membrane"/>
    <property type="evidence" value="ECO:0007669"/>
    <property type="project" value="GOC"/>
</dbReference>
<evidence type="ECO:0000259" key="3">
    <source>
        <dbReference type="Pfam" id="PF00149"/>
    </source>
</evidence>
<dbReference type="AlphaFoldDB" id="A0A9D2TCY7"/>
<dbReference type="GO" id="GO:0008758">
    <property type="term" value="F:UDP-2,3-diacylglucosamine hydrolase activity"/>
    <property type="evidence" value="ECO:0007669"/>
    <property type="project" value="TreeGrafter"/>
</dbReference>
<dbReference type="Pfam" id="PF00149">
    <property type="entry name" value="Metallophos"/>
    <property type="match status" value="1"/>
</dbReference>
<gene>
    <name evidence="4" type="ORF">H9753_11285</name>
</gene>
<comment type="caution">
    <text evidence="4">The sequence shown here is derived from an EMBL/GenBank/DDBJ whole genome shotgun (WGS) entry which is preliminary data.</text>
</comment>
<evidence type="ECO:0000256" key="2">
    <source>
        <dbReference type="ARBA" id="ARBA00022801"/>
    </source>
</evidence>
<evidence type="ECO:0000313" key="5">
    <source>
        <dbReference type="Proteomes" id="UP000823886"/>
    </source>
</evidence>
<accession>A0A9D2TCY7</accession>
<dbReference type="PANTHER" id="PTHR31302">
    <property type="entry name" value="TRANSMEMBRANE PROTEIN WITH METALLOPHOSPHOESTERASE DOMAIN-RELATED"/>
    <property type="match status" value="1"/>
</dbReference>
<evidence type="ECO:0000313" key="4">
    <source>
        <dbReference type="EMBL" id="HJC64183.1"/>
    </source>
</evidence>
<dbReference type="EMBL" id="DWVZ01000150">
    <property type="protein sequence ID" value="HJC64183.1"/>
    <property type="molecule type" value="Genomic_DNA"/>
</dbReference>
<reference evidence="4" key="2">
    <citation type="submission" date="2021-04" db="EMBL/GenBank/DDBJ databases">
        <authorList>
            <person name="Gilroy R."/>
        </authorList>
    </citation>
    <scope>NUCLEOTIDE SEQUENCE</scope>
    <source>
        <strain evidence="4">ChiBcec2-3848</strain>
    </source>
</reference>
<dbReference type="GO" id="GO:0009245">
    <property type="term" value="P:lipid A biosynthetic process"/>
    <property type="evidence" value="ECO:0007669"/>
    <property type="project" value="TreeGrafter"/>
</dbReference>
<evidence type="ECO:0000256" key="1">
    <source>
        <dbReference type="ARBA" id="ARBA00022723"/>
    </source>
</evidence>
<dbReference type="GO" id="GO:0046872">
    <property type="term" value="F:metal ion binding"/>
    <property type="evidence" value="ECO:0007669"/>
    <property type="project" value="UniProtKB-KW"/>
</dbReference>
<reference evidence="4" key="1">
    <citation type="journal article" date="2021" name="PeerJ">
        <title>Extensive microbial diversity within the chicken gut microbiome revealed by metagenomics and culture.</title>
        <authorList>
            <person name="Gilroy R."/>
            <person name="Ravi A."/>
            <person name="Getino M."/>
            <person name="Pursley I."/>
            <person name="Horton D.L."/>
            <person name="Alikhan N.F."/>
            <person name="Baker D."/>
            <person name="Gharbi K."/>
            <person name="Hall N."/>
            <person name="Watson M."/>
            <person name="Adriaenssens E.M."/>
            <person name="Foster-Nyarko E."/>
            <person name="Jarju S."/>
            <person name="Secka A."/>
            <person name="Antonio M."/>
            <person name="Oren A."/>
            <person name="Chaudhuri R.R."/>
            <person name="La Ragione R."/>
            <person name="Hildebrand F."/>
            <person name="Pallen M.J."/>
        </authorList>
    </citation>
    <scope>NUCLEOTIDE SEQUENCE</scope>
    <source>
        <strain evidence="4">ChiBcec2-3848</strain>
    </source>
</reference>
<dbReference type="SUPFAM" id="SSF56300">
    <property type="entry name" value="Metallo-dependent phosphatases"/>
    <property type="match status" value="1"/>
</dbReference>
<dbReference type="InterPro" id="IPR029052">
    <property type="entry name" value="Metallo-depent_PP-like"/>
</dbReference>
<proteinExistence type="predicted"/>
<keyword evidence="2" id="KW-0378">Hydrolase</keyword>
<organism evidence="4 5">
    <name type="scientific">Candidatus Blautia merdavium</name>
    <dbReference type="NCBI Taxonomy" id="2838494"/>
    <lineage>
        <taxon>Bacteria</taxon>
        <taxon>Bacillati</taxon>
        <taxon>Bacillota</taxon>
        <taxon>Clostridia</taxon>
        <taxon>Lachnospirales</taxon>
        <taxon>Lachnospiraceae</taxon>
        <taxon>Blautia</taxon>
    </lineage>
</organism>
<dbReference type="Proteomes" id="UP000823886">
    <property type="component" value="Unassembled WGS sequence"/>
</dbReference>
<dbReference type="InterPro" id="IPR004843">
    <property type="entry name" value="Calcineurin-like_PHP"/>
</dbReference>
<feature type="domain" description="Calcineurin-like phosphoesterase" evidence="3">
    <location>
        <begin position="22"/>
        <end position="200"/>
    </location>
</feature>
<sequence>MKKFVKTRYTVTTEKLSKKNLTFVMVSDLHNVVFGEKNEKLLSAIREEKPDAILIAGDLVLGKKKAPLAPALEFLKEAVKIAPVYYSLGNHEHRMKLYPETFGRDYLVFEKRIRKLGVHLLENRTAHEKFKGEAVAVTGLALPHFYYNKGKKKQLTVRELNHFTGRAAAEEFQILLAHTPRYTREYLAWGADLALSGHYHGGMVRVPGLGGAISPDLRLFPRYCRGKFQEGDRTAIVSAGLGEHTIPLRIFNPRELLVITCKPGKKKAEGVSDR</sequence>
<dbReference type="PANTHER" id="PTHR31302:SF31">
    <property type="entry name" value="PHOSPHODIESTERASE YAEI"/>
    <property type="match status" value="1"/>
</dbReference>
<dbReference type="Gene3D" id="3.60.21.10">
    <property type="match status" value="1"/>
</dbReference>
<dbReference type="InterPro" id="IPR051158">
    <property type="entry name" value="Metallophosphoesterase_sf"/>
</dbReference>
<name>A0A9D2TCY7_9FIRM</name>